<dbReference type="Gene3D" id="1.10.1200.10">
    <property type="entry name" value="ACP-like"/>
    <property type="match status" value="1"/>
</dbReference>
<accession>A0A640VW00</accession>
<evidence type="ECO:0000313" key="3">
    <source>
        <dbReference type="Proteomes" id="UP000436522"/>
    </source>
</evidence>
<dbReference type="Pfam" id="PF19468">
    <property type="entry name" value="DUF6005"/>
    <property type="match status" value="1"/>
</dbReference>
<dbReference type="SUPFAM" id="SSF47336">
    <property type="entry name" value="ACP-like"/>
    <property type="match status" value="1"/>
</dbReference>
<dbReference type="InterPro" id="IPR046047">
    <property type="entry name" value="DUF6005"/>
</dbReference>
<gene>
    <name evidence="2" type="ORF">So717_28280</name>
</gene>
<dbReference type="RefSeq" id="WP_159978429.1">
    <property type="nucleotide sequence ID" value="NZ_BLIV01000005.1"/>
</dbReference>
<protein>
    <recommendedName>
        <fullName evidence="1">Carrier domain-containing protein</fullName>
    </recommendedName>
</protein>
<keyword evidence="3" id="KW-1185">Reference proteome</keyword>
<dbReference type="OrthoDB" id="177586at2"/>
<dbReference type="InterPro" id="IPR036736">
    <property type="entry name" value="ACP-like_sf"/>
</dbReference>
<comment type="caution">
    <text evidence="2">The sequence shown here is derived from an EMBL/GenBank/DDBJ whole genome shotgun (WGS) entry which is preliminary data.</text>
</comment>
<feature type="domain" description="Carrier" evidence="1">
    <location>
        <begin position="4"/>
        <end position="82"/>
    </location>
</feature>
<reference evidence="2 3" key="1">
    <citation type="submission" date="2019-12" db="EMBL/GenBank/DDBJ databases">
        <title>Roseobacter cerasinus sp. nov., isolated from seawater around aquaculture.</title>
        <authorList>
            <person name="Muramatsu S."/>
            <person name="Takabe Y."/>
            <person name="Mori K."/>
            <person name="Takaichi S."/>
            <person name="Hanada S."/>
        </authorList>
    </citation>
    <scope>NUCLEOTIDE SEQUENCE [LARGE SCALE GENOMIC DNA]</scope>
    <source>
        <strain evidence="2 3">AI77</strain>
    </source>
</reference>
<dbReference type="EMBL" id="BLIV01000005">
    <property type="protein sequence ID" value="GFE51075.1"/>
    <property type="molecule type" value="Genomic_DNA"/>
</dbReference>
<dbReference type="InterPro" id="IPR009081">
    <property type="entry name" value="PP-bd_ACP"/>
</dbReference>
<evidence type="ECO:0000259" key="1">
    <source>
        <dbReference type="PROSITE" id="PS50075"/>
    </source>
</evidence>
<dbReference type="PROSITE" id="PS50075">
    <property type="entry name" value="CARRIER"/>
    <property type="match status" value="1"/>
</dbReference>
<organism evidence="2 3">
    <name type="scientific">Roseobacter cerasinus</name>
    <dbReference type="NCBI Taxonomy" id="2602289"/>
    <lineage>
        <taxon>Bacteria</taxon>
        <taxon>Pseudomonadati</taxon>
        <taxon>Pseudomonadota</taxon>
        <taxon>Alphaproteobacteria</taxon>
        <taxon>Rhodobacterales</taxon>
        <taxon>Roseobacteraceae</taxon>
        <taxon>Roseobacter</taxon>
    </lineage>
</organism>
<name>A0A640VW00_9RHOB</name>
<dbReference type="Proteomes" id="UP000436522">
    <property type="component" value="Unassembled WGS sequence"/>
</dbReference>
<sequence>MSVDTIERAVEQVLRDQMANPHMAEFGPEARLNEDLHLDSVQVLNLLLHLETRHGIDVPERSFGKNSFDTVSGLARFLAGALPAAPAPEEDEIDIKVHCFVSCLSAAIKACDGLDHRPFYFGVWDTDFHVDEAAQLTYHAPSVKHDHFRHWFRRLYGVHVIGWYDPAKTKQQNLLTFERLLQDKRETEHLMVMLDLYHLPERENKFNQNPFPHYVMIERTEDPEVWFMHDPDYRWEGPLPRAAILNAIAQESVAGGYIFDRAEARPPSNAALQDYFRAMFDGRRNLLTDAVRDIIQRHVDPVSHLPLSALGHALRELPVIAIRKYAYEHGFAFFWRAMGLPEQDFEDWCDEIEVLHQGFKTLQYKIVKLASIQDLTLAKEIFADLDALDAQEFKIKAGLLSWFDQWQATVLVPPSETGAA</sequence>
<dbReference type="AlphaFoldDB" id="A0A640VW00"/>
<proteinExistence type="predicted"/>
<evidence type="ECO:0000313" key="2">
    <source>
        <dbReference type="EMBL" id="GFE51075.1"/>
    </source>
</evidence>